<accession>J9DK36</accession>
<dbReference type="EMBL" id="AFBI03000049">
    <property type="protein sequence ID" value="EJW02975.1"/>
    <property type="molecule type" value="Genomic_DNA"/>
</dbReference>
<reference evidence="3 4" key="1">
    <citation type="submission" date="2011-08" db="EMBL/GenBank/DDBJ databases">
        <authorList>
            <person name="Liu Z.J."/>
            <person name="Shi F.L."/>
            <person name="Lu J.Q."/>
            <person name="Li M."/>
            <person name="Wang Z.L."/>
        </authorList>
    </citation>
    <scope>NUCLEOTIDE SEQUENCE [LARGE SCALE GENOMIC DNA]</scope>
    <source>
        <strain evidence="3 4">USNM 41457</strain>
    </source>
</reference>
<dbReference type="AlphaFoldDB" id="J9DK36"/>
<dbReference type="Proteomes" id="UP000003163">
    <property type="component" value="Unassembled WGS sequence"/>
</dbReference>
<organism evidence="3 4">
    <name type="scientific">Edhazardia aedis (strain USNM 41457)</name>
    <name type="common">Microsporidian parasite</name>
    <dbReference type="NCBI Taxonomy" id="1003232"/>
    <lineage>
        <taxon>Eukaryota</taxon>
        <taxon>Fungi</taxon>
        <taxon>Fungi incertae sedis</taxon>
        <taxon>Microsporidia</taxon>
        <taxon>Edhazardia</taxon>
    </lineage>
</organism>
<dbReference type="Gene3D" id="1.20.1310.10">
    <property type="entry name" value="Cullin Repeats"/>
    <property type="match status" value="1"/>
</dbReference>
<feature type="domain" description="Cullin family profile" evidence="2">
    <location>
        <begin position="348"/>
        <end position="592"/>
    </location>
</feature>
<evidence type="ECO:0000259" key="2">
    <source>
        <dbReference type="PROSITE" id="PS50069"/>
    </source>
</evidence>
<dbReference type="Gene3D" id="3.30.230.130">
    <property type="entry name" value="Cullin, Chain C, Domain 2"/>
    <property type="match status" value="1"/>
</dbReference>
<proteinExistence type="inferred from homology"/>
<keyword evidence="4" id="KW-1185">Reference proteome</keyword>
<dbReference type="PROSITE" id="PS50069">
    <property type="entry name" value="CULLIN_2"/>
    <property type="match status" value="1"/>
</dbReference>
<dbReference type="OMA" id="MASIWIN"/>
<dbReference type="InterPro" id="IPR059120">
    <property type="entry name" value="Cullin-like_AB"/>
</dbReference>
<dbReference type="InterPro" id="IPR016159">
    <property type="entry name" value="Cullin_repeat-like_dom_sf"/>
</dbReference>
<dbReference type="HOGENOM" id="CLU_374286_0_0_1"/>
<dbReference type="SUPFAM" id="SSF74788">
    <property type="entry name" value="Cullin repeat-like"/>
    <property type="match status" value="1"/>
</dbReference>
<dbReference type="InterPro" id="IPR045093">
    <property type="entry name" value="Cullin"/>
</dbReference>
<name>J9DK36_EDHAE</name>
<dbReference type="SUPFAM" id="SSF75632">
    <property type="entry name" value="Cullin homology domain"/>
    <property type="match status" value="1"/>
</dbReference>
<gene>
    <name evidence="3" type="ORF">EDEG_02619</name>
</gene>
<evidence type="ECO:0000313" key="3">
    <source>
        <dbReference type="EMBL" id="EJW02975.1"/>
    </source>
</evidence>
<evidence type="ECO:0000313" key="4">
    <source>
        <dbReference type="Proteomes" id="UP000003163"/>
    </source>
</evidence>
<sequence>MIKKLLFLFSGIKQTMNIGKSDISEDEFEERSLIILREIEKMSRKMPCSGAIISENIYCLLTSSIKDCERLYWRIGDFFNNLCKEKRSIIASSPDWFSKYSQEFLNYSYCVEHLNNACFMLNRAIKNCNNGRDFDDFAFLVWEKGVIRTLEQRNNLNLTSELLRRLEFSDPSVITALHSLRMIVPEPENPSLVYQLSYENRALEFLKSRYTQMFSYHDFDSFMATAFNIYKDALTVKFPHSFLTESAEKISKMVDEIVFRNNEAYVKNGLIFTFSCGPEECKKFVDLLSGFTDKLEEIAIAAVKEHITNILMLKIEIYDQGSQLSTVFVSLKKDLDSAVENISYIFGKHDKIINDICKNIILKFKTPPFSQKFAQFCNEVQLNNTFDNYCNIIEFFMHYVVKDQEFYKIFIKGLSERLLYFKSHMQNENRMKEIAKLALTKTEYNRVEAMLQDMRENDEYNKYLFQLYPNYLINNPKDSNYYIQMLKLCSWPISETSTYPNIKLPSHLNRFLDIAREKYKDIYKKRKFTLNHDLGYADVVISSDSNCKIRLNTYQYIVMHQFNKNITLSCQEIAQNVGLTPGLVYEILKSFETYGFLKMYNQKAVFNQNYHQNTCLLDLHHLKYVEKNDNETHFDLKVYLKAKIANIIKKKQEVSEDGLEISVKSSIDNDIVWCGDQYKLAMDELRDADIIFIKDGFVYYDV</sequence>
<evidence type="ECO:0000256" key="1">
    <source>
        <dbReference type="PROSITE-ProRule" id="PRU00330"/>
    </source>
</evidence>
<dbReference type="InParanoid" id="J9DK36"/>
<comment type="similarity">
    <text evidence="1">Belongs to the cullin family.</text>
</comment>
<dbReference type="PANTHER" id="PTHR11932">
    <property type="entry name" value="CULLIN"/>
    <property type="match status" value="1"/>
</dbReference>
<dbReference type="Pfam" id="PF26557">
    <property type="entry name" value="Cullin_AB"/>
    <property type="match status" value="1"/>
</dbReference>
<dbReference type="SMART" id="SM00182">
    <property type="entry name" value="CULLIN"/>
    <property type="match status" value="1"/>
</dbReference>
<dbReference type="InterPro" id="IPR016158">
    <property type="entry name" value="Cullin_homology"/>
</dbReference>
<protein>
    <recommendedName>
        <fullName evidence="2">Cullin family profile domain-containing protein</fullName>
    </recommendedName>
</protein>
<comment type="caution">
    <text evidence="3">The sequence shown here is derived from an EMBL/GenBank/DDBJ whole genome shotgun (WGS) entry which is preliminary data.</text>
</comment>
<reference evidence="4" key="2">
    <citation type="submission" date="2015-07" db="EMBL/GenBank/DDBJ databases">
        <title>Contrasting host-pathogen interactions and genome evolution in two generalist and specialist microsporidian pathogens of mosquitoes.</title>
        <authorList>
            <consortium name="The Broad Institute Genomics Platform"/>
            <consortium name="The Broad Institute Genome Sequencing Center for Infectious Disease"/>
            <person name="Cuomo C.A."/>
            <person name="Sanscrainte N.D."/>
            <person name="Goldberg J.M."/>
            <person name="Heiman D."/>
            <person name="Young S."/>
            <person name="Zeng Q."/>
            <person name="Becnel J.J."/>
            <person name="Birren B.W."/>
        </authorList>
    </citation>
    <scope>NUCLEOTIDE SEQUENCE [LARGE SCALE GENOMIC DNA]</scope>
    <source>
        <strain evidence="4">USNM 41457</strain>
    </source>
</reference>
<dbReference type="STRING" id="1003232.J9DK36"/>
<dbReference type="InterPro" id="IPR036317">
    <property type="entry name" value="Cullin_homology_sf"/>
</dbReference>
<dbReference type="VEuPathDB" id="MicrosporidiaDB:EDEG_02619"/>
<dbReference type="OrthoDB" id="5581181at2759"/>